<dbReference type="PANTHER" id="PTHR16525">
    <property type="entry name" value="PROTEIN C12ORF4"/>
    <property type="match status" value="1"/>
</dbReference>
<feature type="non-terminal residue" evidence="1">
    <location>
        <position position="1"/>
    </location>
</feature>
<dbReference type="Pfam" id="PF10154">
    <property type="entry name" value="Fy-3"/>
    <property type="match status" value="1"/>
</dbReference>
<dbReference type="GO" id="GO:0005737">
    <property type="term" value="C:cytoplasm"/>
    <property type="evidence" value="ECO:0007669"/>
    <property type="project" value="TreeGrafter"/>
</dbReference>
<dbReference type="EMBL" id="CAAE01010871">
    <property type="protein sequence ID" value="CAF93501.1"/>
    <property type="molecule type" value="Genomic_DNA"/>
</dbReference>
<feature type="non-terminal residue" evidence="1">
    <location>
        <position position="168"/>
    </location>
</feature>
<dbReference type="OrthoDB" id="8835734at2759"/>
<reference evidence="1" key="2">
    <citation type="submission" date="2004-02" db="EMBL/GenBank/DDBJ databases">
        <authorList>
            <consortium name="Genoscope"/>
            <consortium name="Whitehead Institute Centre for Genome Research"/>
        </authorList>
    </citation>
    <scope>NUCLEOTIDE SEQUENCE</scope>
</reference>
<dbReference type="KEGG" id="tng:GSTEN00009167G001"/>
<dbReference type="GO" id="GO:0043304">
    <property type="term" value="P:regulation of mast cell degranulation"/>
    <property type="evidence" value="ECO:0007669"/>
    <property type="project" value="TreeGrafter"/>
</dbReference>
<dbReference type="AlphaFoldDB" id="Q4T0T1"/>
<dbReference type="PANTHER" id="PTHR16525:SF0">
    <property type="entry name" value="PROTEIN C12ORF4"/>
    <property type="match status" value="1"/>
</dbReference>
<accession>Q4T0T1</accession>
<gene>
    <name evidence="1" type="ORF">GSTENG00009167001</name>
</gene>
<dbReference type="InterPro" id="IPR019311">
    <property type="entry name" value="Fy-3"/>
</dbReference>
<protein>
    <submittedName>
        <fullName evidence="1">(spotted green pufferfish) hypothetical protein</fullName>
    </submittedName>
</protein>
<sequence length="168" mass="19384">CLFTAELKSALFNFIERETTLDYDREAEQALQRLTTGDADVNQLTDAWARSYVETTLEHARPEEPSWDEDFADVYHELIHSPASDTLLNLEPTISQTTEMDKVMHELGNTLSDRDVNAVASQHFDAQQVLENKWASELKQVTEIQKQEYQEWVVKLHQDLQKSNNSSK</sequence>
<proteinExistence type="predicted"/>
<name>Q4T0T1_TETNG</name>
<organism evidence="1">
    <name type="scientific">Tetraodon nigroviridis</name>
    <name type="common">Spotted green pufferfish</name>
    <name type="synonym">Chelonodon nigroviridis</name>
    <dbReference type="NCBI Taxonomy" id="99883"/>
    <lineage>
        <taxon>Eukaryota</taxon>
        <taxon>Metazoa</taxon>
        <taxon>Chordata</taxon>
        <taxon>Craniata</taxon>
        <taxon>Vertebrata</taxon>
        <taxon>Euteleostomi</taxon>
        <taxon>Actinopterygii</taxon>
        <taxon>Neopterygii</taxon>
        <taxon>Teleostei</taxon>
        <taxon>Neoteleostei</taxon>
        <taxon>Acanthomorphata</taxon>
        <taxon>Eupercaria</taxon>
        <taxon>Tetraodontiformes</taxon>
        <taxon>Tetradontoidea</taxon>
        <taxon>Tetraodontidae</taxon>
        <taxon>Tetraodon</taxon>
    </lineage>
</organism>
<reference evidence="1" key="1">
    <citation type="journal article" date="2004" name="Nature">
        <title>Genome duplication in the teleost fish Tetraodon nigroviridis reveals the early vertebrate proto-karyotype.</title>
        <authorList>
            <person name="Jaillon O."/>
            <person name="Aury J.-M."/>
            <person name="Brunet F."/>
            <person name="Petit J.-L."/>
            <person name="Stange-Thomann N."/>
            <person name="Mauceli E."/>
            <person name="Bouneau L."/>
            <person name="Fischer C."/>
            <person name="Ozouf-Costaz C."/>
            <person name="Bernot A."/>
            <person name="Nicaud S."/>
            <person name="Jaffe D."/>
            <person name="Fisher S."/>
            <person name="Lutfalla G."/>
            <person name="Dossat C."/>
            <person name="Segurens B."/>
            <person name="Dasilva C."/>
            <person name="Salanoubat M."/>
            <person name="Levy M."/>
            <person name="Boudet N."/>
            <person name="Castellano S."/>
            <person name="Anthouard V."/>
            <person name="Jubin C."/>
            <person name="Castelli V."/>
            <person name="Katinka M."/>
            <person name="Vacherie B."/>
            <person name="Biemont C."/>
            <person name="Skalli Z."/>
            <person name="Cattolico L."/>
            <person name="Poulain J."/>
            <person name="De Berardinis V."/>
            <person name="Cruaud C."/>
            <person name="Duprat S."/>
            <person name="Brottier P."/>
            <person name="Coutanceau J.-P."/>
            <person name="Gouzy J."/>
            <person name="Parra G."/>
            <person name="Lardier G."/>
            <person name="Chapple C."/>
            <person name="McKernan K.J."/>
            <person name="McEwan P."/>
            <person name="Bosak S."/>
            <person name="Kellis M."/>
            <person name="Volff J.-N."/>
            <person name="Guigo R."/>
            <person name="Zody M.C."/>
            <person name="Mesirov J."/>
            <person name="Lindblad-Toh K."/>
            <person name="Birren B."/>
            <person name="Nusbaum C."/>
            <person name="Kahn D."/>
            <person name="Robinson-Rechavi M."/>
            <person name="Laudet V."/>
            <person name="Schachter V."/>
            <person name="Quetier F."/>
            <person name="Saurin W."/>
            <person name="Scarpelli C."/>
            <person name="Wincker P."/>
            <person name="Lander E.S."/>
            <person name="Weissenbach J."/>
            <person name="Roest Crollius H."/>
        </authorList>
    </citation>
    <scope>NUCLEOTIDE SEQUENCE [LARGE SCALE GENOMIC DNA]</scope>
</reference>
<evidence type="ECO:0000313" key="1">
    <source>
        <dbReference type="EMBL" id="CAF93501.1"/>
    </source>
</evidence>
<comment type="caution">
    <text evidence="1">The sequence shown here is derived from an EMBL/GenBank/DDBJ whole genome shotgun (WGS) entry which is preliminary data.</text>
</comment>